<dbReference type="Proteomes" id="UP001148662">
    <property type="component" value="Unassembled WGS sequence"/>
</dbReference>
<name>A0ACC1SVT5_9APHY</name>
<dbReference type="EMBL" id="JANHOG010000994">
    <property type="protein sequence ID" value="KAJ3547332.1"/>
    <property type="molecule type" value="Genomic_DNA"/>
</dbReference>
<reference evidence="1" key="1">
    <citation type="submission" date="2022-07" db="EMBL/GenBank/DDBJ databases">
        <title>Genome Sequence of Phlebia brevispora.</title>
        <authorList>
            <person name="Buettner E."/>
        </authorList>
    </citation>
    <scope>NUCLEOTIDE SEQUENCE</scope>
    <source>
        <strain evidence="1">MPL23</strain>
    </source>
</reference>
<proteinExistence type="predicted"/>
<comment type="caution">
    <text evidence="1">The sequence shown here is derived from an EMBL/GenBank/DDBJ whole genome shotgun (WGS) entry which is preliminary data.</text>
</comment>
<gene>
    <name evidence="1" type="ORF">NM688_g5412</name>
</gene>
<evidence type="ECO:0000313" key="2">
    <source>
        <dbReference type="Proteomes" id="UP001148662"/>
    </source>
</evidence>
<sequence>MEGPVIPSTALNAAIEVRSHLTCAARFYIVSLESGRSVKLECSSEWTRGSRIAGYTYRLTLNGSAEDLPDSVHSQCMHKMTPVIDSYSAHSKRATPGRESHPVMSSELGWKYVAGERMITALSVQTISWKLHGEKH</sequence>
<organism evidence="1 2">
    <name type="scientific">Phlebia brevispora</name>
    <dbReference type="NCBI Taxonomy" id="194682"/>
    <lineage>
        <taxon>Eukaryota</taxon>
        <taxon>Fungi</taxon>
        <taxon>Dikarya</taxon>
        <taxon>Basidiomycota</taxon>
        <taxon>Agaricomycotina</taxon>
        <taxon>Agaricomycetes</taxon>
        <taxon>Polyporales</taxon>
        <taxon>Meruliaceae</taxon>
        <taxon>Phlebia</taxon>
    </lineage>
</organism>
<keyword evidence="2" id="KW-1185">Reference proteome</keyword>
<accession>A0ACC1SVT5</accession>
<protein>
    <submittedName>
        <fullName evidence="1">Uncharacterized protein</fullName>
    </submittedName>
</protein>
<evidence type="ECO:0000313" key="1">
    <source>
        <dbReference type="EMBL" id="KAJ3547332.1"/>
    </source>
</evidence>